<dbReference type="PANTHER" id="PTHR43877">
    <property type="entry name" value="AMINOALKYLPHOSPHONATE N-ACETYLTRANSFERASE-RELATED-RELATED"/>
    <property type="match status" value="1"/>
</dbReference>
<evidence type="ECO:0000313" key="4">
    <source>
        <dbReference type="EMBL" id="KOX92935.1"/>
    </source>
</evidence>
<dbReference type="PROSITE" id="PS51186">
    <property type="entry name" value="GNAT"/>
    <property type="match status" value="1"/>
</dbReference>
<evidence type="ECO:0000256" key="1">
    <source>
        <dbReference type="ARBA" id="ARBA00022679"/>
    </source>
</evidence>
<dbReference type="InterPro" id="IPR000182">
    <property type="entry name" value="GNAT_dom"/>
</dbReference>
<dbReference type="GO" id="GO:0016747">
    <property type="term" value="F:acyltransferase activity, transferring groups other than amino-acyl groups"/>
    <property type="evidence" value="ECO:0007669"/>
    <property type="project" value="InterPro"/>
</dbReference>
<evidence type="ECO:0000313" key="5">
    <source>
        <dbReference type="Proteomes" id="UP000037729"/>
    </source>
</evidence>
<gene>
    <name evidence="4" type="ORF">AMS69_10805</name>
</gene>
<name>A0A0M9AKY0_9EURY</name>
<evidence type="ECO:0000256" key="2">
    <source>
        <dbReference type="ARBA" id="ARBA00023315"/>
    </source>
</evidence>
<dbReference type="STRING" id="1705562.AMS69_10805"/>
<dbReference type="Pfam" id="PF13673">
    <property type="entry name" value="Acetyltransf_10"/>
    <property type="match status" value="1"/>
</dbReference>
<dbReference type="Proteomes" id="UP000037729">
    <property type="component" value="Unassembled WGS sequence"/>
</dbReference>
<dbReference type="InterPro" id="IPR016181">
    <property type="entry name" value="Acyl_CoA_acyltransferase"/>
</dbReference>
<organism evidence="4 5">
    <name type="scientific">Haloarcula rubripromontorii</name>
    <dbReference type="NCBI Taxonomy" id="1705562"/>
    <lineage>
        <taxon>Archaea</taxon>
        <taxon>Methanobacteriati</taxon>
        <taxon>Methanobacteriota</taxon>
        <taxon>Stenosarchaea group</taxon>
        <taxon>Halobacteria</taxon>
        <taxon>Halobacteriales</taxon>
        <taxon>Haloarculaceae</taxon>
        <taxon>Haloarcula</taxon>
    </lineage>
</organism>
<dbReference type="PANTHER" id="PTHR43877:SF1">
    <property type="entry name" value="ACETYLTRANSFERASE"/>
    <property type="match status" value="1"/>
</dbReference>
<keyword evidence="2" id="KW-0012">Acyltransferase</keyword>
<reference evidence="4 5" key="1">
    <citation type="submission" date="2015-08" db="EMBL/GenBank/DDBJ databases">
        <title>Genomes of Isolates from Cabo Rojo, PR.</title>
        <authorList>
            <person name="Sanchez-Nieves R.L."/>
            <person name="Montalvo-Rodriguez R."/>
        </authorList>
    </citation>
    <scope>NUCLEOTIDE SEQUENCE [LARGE SCALE GENOMIC DNA]</scope>
    <source>
        <strain evidence="4 5">SL3</strain>
    </source>
</reference>
<dbReference type="EMBL" id="LIUF01000003">
    <property type="protein sequence ID" value="KOX92935.1"/>
    <property type="molecule type" value="Genomic_DNA"/>
</dbReference>
<dbReference type="AlphaFoldDB" id="A0A0M9AKY0"/>
<dbReference type="Gene3D" id="3.40.630.30">
    <property type="match status" value="1"/>
</dbReference>
<dbReference type="CDD" id="cd04301">
    <property type="entry name" value="NAT_SF"/>
    <property type="match status" value="1"/>
</dbReference>
<dbReference type="OrthoDB" id="111868at2157"/>
<dbReference type="SUPFAM" id="SSF55729">
    <property type="entry name" value="Acyl-CoA N-acyltransferases (Nat)"/>
    <property type="match status" value="1"/>
</dbReference>
<keyword evidence="1 4" id="KW-0808">Transferase</keyword>
<sequence>MSDFDVDVGTWEAFADAATAVRKAVFVEEQGVSEAEELDGNDSDAVQFLARDGEYPVGTARLRFPDPSVGKVERVAVREPYRGDGVGTALIRAVEDAARDDGATALKLHAQTHVEPFYEQLGYETVSDEFEEAGIPHVKMRKRLNG</sequence>
<evidence type="ECO:0000259" key="3">
    <source>
        <dbReference type="PROSITE" id="PS51186"/>
    </source>
</evidence>
<keyword evidence="5" id="KW-1185">Reference proteome</keyword>
<dbReference type="PATRIC" id="fig|1705562.3.peg.340"/>
<feature type="domain" description="N-acetyltransferase" evidence="3">
    <location>
        <begin position="6"/>
        <end position="145"/>
    </location>
</feature>
<dbReference type="InterPro" id="IPR050832">
    <property type="entry name" value="Bact_Acetyltransf"/>
</dbReference>
<accession>A0A0M9AKY0</accession>
<proteinExistence type="predicted"/>
<comment type="caution">
    <text evidence="4">The sequence shown here is derived from an EMBL/GenBank/DDBJ whole genome shotgun (WGS) entry which is preliminary data.</text>
</comment>
<dbReference type="RefSeq" id="WP_053968081.1">
    <property type="nucleotide sequence ID" value="NZ_LIUF01000003.1"/>
</dbReference>
<protein>
    <submittedName>
        <fullName evidence="4">Acetyltransferase</fullName>
    </submittedName>
</protein>